<accession>J9DVE3</accession>
<protein>
    <recommendedName>
        <fullName evidence="4">Exocyst complex component Sec10</fullName>
    </recommendedName>
</protein>
<dbReference type="InParanoid" id="J9DVE3"/>
<dbReference type="OMA" id="IFQGHWN"/>
<evidence type="ECO:0008006" key="4">
    <source>
        <dbReference type="Google" id="ProtNLM"/>
    </source>
</evidence>
<keyword evidence="3" id="KW-1185">Reference proteome</keyword>
<dbReference type="HOGENOM" id="CLU_552096_0_0_1"/>
<dbReference type="EMBL" id="AFBI03000008">
    <property type="protein sequence ID" value="EJW05257.1"/>
    <property type="molecule type" value="Genomic_DNA"/>
</dbReference>
<dbReference type="Proteomes" id="UP000003163">
    <property type="component" value="Unassembled WGS sequence"/>
</dbReference>
<reference evidence="3" key="2">
    <citation type="submission" date="2015-07" db="EMBL/GenBank/DDBJ databases">
        <title>Contrasting host-pathogen interactions and genome evolution in two generalist and specialist microsporidian pathogens of mosquitoes.</title>
        <authorList>
            <consortium name="The Broad Institute Genomics Platform"/>
            <consortium name="The Broad Institute Genome Sequencing Center for Infectious Disease"/>
            <person name="Cuomo C.A."/>
            <person name="Sanscrainte N.D."/>
            <person name="Goldberg J.M."/>
            <person name="Heiman D."/>
            <person name="Young S."/>
            <person name="Zeng Q."/>
            <person name="Becnel J.J."/>
            <person name="Birren B.W."/>
        </authorList>
    </citation>
    <scope>NUCLEOTIDE SEQUENCE [LARGE SCALE GENOMIC DNA]</scope>
    <source>
        <strain evidence="3">USNM 41457</strain>
    </source>
</reference>
<organism evidence="2 3">
    <name type="scientific">Edhazardia aedis (strain USNM 41457)</name>
    <name type="common">Microsporidian parasite</name>
    <dbReference type="NCBI Taxonomy" id="1003232"/>
    <lineage>
        <taxon>Eukaryota</taxon>
        <taxon>Fungi</taxon>
        <taxon>Fungi incertae sedis</taxon>
        <taxon>Microsporidia</taxon>
        <taxon>Edhazardia</taxon>
    </lineage>
</organism>
<sequence>MEEITTLFNDVKDYFELDQEIKIKIDELNCLKNEIQEIEQKILFYEDSKEELKRLKENLVEIENSIKSEELITKKPSKVSDFNEEMMALSDVLLENKASEFVDELIYNWGDDNTFSVYISKDTVQFFKIMKGREFYSTLKKKFYNRLQKLLEETTFGEFLFEESNDEIILHIGENKSSEKDSIEVFYKSYKEICNFVFQIFKNNLRNKVIKMIKKKDENFKNTYISINSMIENTRFYAKNTIQELDNMQMDVFYEIAERERKNIKISSSEKPLTKDMSIVSFIVKNLNTIDADKIRKCLIMFFDLSKVDQTLFNLFSIFSEITYIQKHIKIDMNVLSKLKGDIFCKIIQTSDARSLNLDLNDNLDDVKDIISEAILGFNEIVNFFIEGSMKVIFLGSFIDELCKNYIFQLFRMKQLTYKNRMWLYEIGNFILNQCDEKIDISSGCKLRCICFVLSSNINDILTSAKNSEICLTNQELKDLLILRNESIDIINIF</sequence>
<dbReference type="AlphaFoldDB" id="J9DVE3"/>
<feature type="coiled-coil region" evidence="1">
    <location>
        <begin position="21"/>
        <end position="72"/>
    </location>
</feature>
<keyword evidence="1" id="KW-0175">Coiled coil</keyword>
<evidence type="ECO:0000313" key="2">
    <source>
        <dbReference type="EMBL" id="EJW05257.1"/>
    </source>
</evidence>
<dbReference type="VEuPathDB" id="MicrosporidiaDB:EDEG_00668"/>
<gene>
    <name evidence="2" type="ORF">EDEG_00668</name>
</gene>
<proteinExistence type="predicted"/>
<evidence type="ECO:0000313" key="3">
    <source>
        <dbReference type="Proteomes" id="UP000003163"/>
    </source>
</evidence>
<evidence type="ECO:0000256" key="1">
    <source>
        <dbReference type="SAM" id="Coils"/>
    </source>
</evidence>
<name>J9DVE3_EDHAE</name>
<comment type="caution">
    <text evidence="2">The sequence shown here is derived from an EMBL/GenBank/DDBJ whole genome shotgun (WGS) entry which is preliminary data.</text>
</comment>
<reference evidence="2 3" key="1">
    <citation type="submission" date="2011-08" db="EMBL/GenBank/DDBJ databases">
        <authorList>
            <person name="Liu Z.J."/>
            <person name="Shi F.L."/>
            <person name="Lu J.Q."/>
            <person name="Li M."/>
            <person name="Wang Z.L."/>
        </authorList>
    </citation>
    <scope>NUCLEOTIDE SEQUENCE [LARGE SCALE GENOMIC DNA]</scope>
    <source>
        <strain evidence="2 3">USNM 41457</strain>
    </source>
</reference>